<dbReference type="InterPro" id="IPR042208">
    <property type="entry name" value="D-ser_dehydrat-like_sf"/>
</dbReference>
<dbReference type="EMBL" id="UWOC01000182">
    <property type="protein sequence ID" value="VCU10910.1"/>
    <property type="molecule type" value="Genomic_DNA"/>
</dbReference>
<evidence type="ECO:0000313" key="5">
    <source>
        <dbReference type="EMBL" id="VCU10910.1"/>
    </source>
</evidence>
<evidence type="ECO:0000256" key="2">
    <source>
        <dbReference type="ARBA" id="ARBA00023239"/>
    </source>
</evidence>
<dbReference type="SUPFAM" id="SSF51419">
    <property type="entry name" value="PLP-binding barrel"/>
    <property type="match status" value="1"/>
</dbReference>
<dbReference type="AlphaFoldDB" id="A0A447D022"/>
<comment type="caution">
    <text evidence="5">The sequence shown here is derived from an EMBL/GenBank/DDBJ whole genome shotgun (WGS) entry which is preliminary data.</text>
</comment>
<feature type="domain" description="D-serine dehydratase-like" evidence="4">
    <location>
        <begin position="290"/>
        <end position="380"/>
    </location>
</feature>
<gene>
    <name evidence="5" type="ORF">RHODGE_RHODGE_04114</name>
</gene>
<keyword evidence="6" id="KW-1185">Reference proteome</keyword>
<dbReference type="InterPro" id="IPR026956">
    <property type="entry name" value="D-ser_dehydrat-like_dom"/>
</dbReference>
<name>A0A447D022_9BRAD</name>
<dbReference type="InterPro" id="IPR051466">
    <property type="entry name" value="D-amino_acid_metab_enzyme"/>
</dbReference>
<accession>A0A447D022</accession>
<dbReference type="InterPro" id="IPR029066">
    <property type="entry name" value="PLP-binding_barrel"/>
</dbReference>
<dbReference type="Pfam" id="PF14031">
    <property type="entry name" value="D-ser_dehydrat"/>
    <property type="match status" value="1"/>
</dbReference>
<protein>
    <submittedName>
        <fullName evidence="5">D-threonine aldolase</fullName>
    </submittedName>
</protein>
<comment type="similarity">
    <text evidence="1">Belongs to the DSD1 family.</text>
</comment>
<evidence type="ECO:0000259" key="4">
    <source>
        <dbReference type="SMART" id="SM01119"/>
    </source>
</evidence>
<evidence type="ECO:0000256" key="3">
    <source>
        <dbReference type="SAM" id="MobiDB-lite"/>
    </source>
</evidence>
<dbReference type="Proteomes" id="UP000289200">
    <property type="component" value="Unassembled WGS sequence"/>
</dbReference>
<dbReference type="Pfam" id="PF01168">
    <property type="entry name" value="Ala_racemase_N"/>
    <property type="match status" value="1"/>
</dbReference>
<dbReference type="PANTHER" id="PTHR28004:SF2">
    <property type="entry name" value="D-SERINE DEHYDRATASE"/>
    <property type="match status" value="1"/>
</dbReference>
<dbReference type="PANTHER" id="PTHR28004">
    <property type="entry name" value="ZGC:162816-RELATED"/>
    <property type="match status" value="1"/>
</dbReference>
<keyword evidence="2" id="KW-0456">Lyase</keyword>
<reference evidence="6" key="1">
    <citation type="submission" date="2018-10" db="EMBL/GenBank/DDBJ databases">
        <authorList>
            <person name="Peiro R."/>
            <person name="Begona"/>
            <person name="Cbmso G."/>
            <person name="Lopez M."/>
            <person name="Gonzalez S."/>
            <person name="Sacristan E."/>
            <person name="Castillo E."/>
        </authorList>
    </citation>
    <scope>NUCLEOTIDE SEQUENCE [LARGE SCALE GENOMIC DNA]</scope>
</reference>
<evidence type="ECO:0000256" key="1">
    <source>
        <dbReference type="ARBA" id="ARBA00005323"/>
    </source>
</evidence>
<dbReference type="Gene3D" id="2.40.37.20">
    <property type="entry name" value="D-serine dehydratase-like domain"/>
    <property type="match status" value="1"/>
</dbReference>
<dbReference type="InterPro" id="IPR001608">
    <property type="entry name" value="Ala_racemase_N"/>
</dbReference>
<feature type="compositionally biased region" description="Pro residues" evidence="3">
    <location>
        <begin position="18"/>
        <end position="27"/>
    </location>
</feature>
<sequence>MLYVDALAAASPAAVPDPAMPDHPPVPVSDAPRWRDVVPTPALVLDRDALDHNIALMAVACREAGVALRPHAKTHKCSRIAARQIAAGACGIACATLDEAEVMVAAGLPGVLITSPLVGAGKPERLARLAARAPDLLVVADHPDAVAALDRAAAAAGVRLGVLVDADIGHHRTGVAGPAEAVALARAIAARPALRFAGVQGYAGHIQHIGNVDARRSAAAAAAGQLAAVVTALTAAGLRPAIVTGAGTGTHRFDAAGPFTELQAGSYTVMDAEYGAVDYAAGEPWPFRPALAVAVTVVSANVPGQVTTDGGTKAFALNGPLPRIADGPLAGAAYAFRGDEHGCVTLPTGAAAPSPGTVLTCTVPHCDPTIAHYDAVHVVHGDRLVDVWAIDARGRRAAAGLAPHMLR</sequence>
<proteinExistence type="inferred from homology"/>
<organism evidence="5 6">
    <name type="scientific">Rhodoplanes serenus</name>
    <dbReference type="NCBI Taxonomy" id="200615"/>
    <lineage>
        <taxon>Bacteria</taxon>
        <taxon>Pseudomonadati</taxon>
        <taxon>Pseudomonadota</taxon>
        <taxon>Alphaproteobacteria</taxon>
        <taxon>Hyphomicrobiales</taxon>
        <taxon>Nitrobacteraceae</taxon>
        <taxon>Rhodoplanes</taxon>
    </lineage>
</organism>
<dbReference type="SMART" id="SM01119">
    <property type="entry name" value="D-ser_dehydrat"/>
    <property type="match status" value="1"/>
</dbReference>
<evidence type="ECO:0000313" key="6">
    <source>
        <dbReference type="Proteomes" id="UP000289200"/>
    </source>
</evidence>
<dbReference type="GO" id="GO:0008721">
    <property type="term" value="F:D-serine ammonia-lyase activity"/>
    <property type="evidence" value="ECO:0007669"/>
    <property type="project" value="TreeGrafter"/>
</dbReference>
<feature type="region of interest" description="Disordered" evidence="3">
    <location>
        <begin position="13"/>
        <end position="32"/>
    </location>
</feature>
<dbReference type="Gene3D" id="3.20.20.10">
    <property type="entry name" value="Alanine racemase"/>
    <property type="match status" value="1"/>
</dbReference>
<dbReference type="GO" id="GO:0036088">
    <property type="term" value="P:D-serine catabolic process"/>
    <property type="evidence" value="ECO:0007669"/>
    <property type="project" value="TreeGrafter"/>
</dbReference>